<feature type="signal peptide" evidence="8">
    <location>
        <begin position="1"/>
        <end position="19"/>
    </location>
</feature>
<evidence type="ECO:0000256" key="2">
    <source>
        <dbReference type="ARBA" id="ARBA00022723"/>
    </source>
</evidence>
<evidence type="ECO:0000256" key="6">
    <source>
        <dbReference type="ARBA" id="ARBA00023180"/>
    </source>
</evidence>
<dbReference type="Pfam" id="PF02839">
    <property type="entry name" value="CBM_5_12"/>
    <property type="match status" value="1"/>
</dbReference>
<dbReference type="GO" id="GO:0030246">
    <property type="term" value="F:carbohydrate binding"/>
    <property type="evidence" value="ECO:0007669"/>
    <property type="project" value="InterPro"/>
</dbReference>
<comment type="cofactor">
    <cofactor evidence="1">
        <name>Cu(2+)</name>
        <dbReference type="ChEBI" id="CHEBI:29036"/>
    </cofactor>
</comment>
<dbReference type="AlphaFoldDB" id="A0A815LLC0"/>
<accession>A0A815LLC0</accession>
<keyword evidence="4" id="KW-0186">Copper</keyword>
<feature type="domain" description="Chitin-binding type-4" evidence="10">
    <location>
        <begin position="18"/>
        <end position="213"/>
    </location>
</feature>
<proteinExistence type="inferred from homology"/>
<sequence>MLKLLVFFFFCLISINGHGYLLEPIARSSAWLVDPSFKECCTYEGHMEMFCGGVGHQWNTNGGKCGICGEPYDRAVKLFEKGGRKYLGKIVQTYKQGQQIDVKIKLSANHQGYFEFRLCNLDTDPNSDATQECLDRYLLTIIDTNSTKYRDITKHGSEMITVHVQLPSNIACQHCVFQWKYTTGNNWGRDPTTNKSGPGLGRENETFMGCSDITIIGHTTTTTRSRRIIISRTTSGTKKSTISEAVNHWLIQTLTNWIKPTTKQRLILSTITLPTIPSTITTTTTTTSRPSVRLPLWSALLVAYEKGNEVLYNGMKYRCVTSHRSYAGAEPGLLTWALWRKIE</sequence>
<dbReference type="EMBL" id="CAJNOG010001124">
    <property type="protein sequence ID" value="CAF1411489.1"/>
    <property type="molecule type" value="Genomic_DNA"/>
</dbReference>
<keyword evidence="5" id="KW-1015">Disulfide bond</keyword>
<evidence type="ECO:0000259" key="9">
    <source>
        <dbReference type="Pfam" id="PF02839"/>
    </source>
</evidence>
<keyword evidence="3" id="KW-0378">Hydrolase</keyword>
<evidence type="ECO:0000256" key="3">
    <source>
        <dbReference type="ARBA" id="ARBA00022801"/>
    </source>
</evidence>
<keyword evidence="8" id="KW-0732">Signal</keyword>
<feature type="domain" description="Chitin-binding type-3" evidence="9">
    <location>
        <begin position="302"/>
        <end position="339"/>
    </location>
</feature>
<evidence type="ECO:0000256" key="8">
    <source>
        <dbReference type="SAM" id="SignalP"/>
    </source>
</evidence>
<evidence type="ECO:0000259" key="10">
    <source>
        <dbReference type="Pfam" id="PF03067"/>
    </source>
</evidence>
<reference evidence="11" key="1">
    <citation type="submission" date="2021-02" db="EMBL/GenBank/DDBJ databases">
        <authorList>
            <person name="Nowell W R."/>
        </authorList>
    </citation>
    <scope>NUCLEOTIDE SEQUENCE</scope>
</reference>
<keyword evidence="2" id="KW-0479">Metal-binding</keyword>
<dbReference type="GO" id="GO:0005975">
    <property type="term" value="P:carbohydrate metabolic process"/>
    <property type="evidence" value="ECO:0007669"/>
    <property type="project" value="InterPro"/>
</dbReference>
<evidence type="ECO:0000256" key="5">
    <source>
        <dbReference type="ARBA" id="ARBA00023157"/>
    </source>
</evidence>
<evidence type="ECO:0000313" key="12">
    <source>
        <dbReference type="EMBL" id="CAF3849253.1"/>
    </source>
</evidence>
<dbReference type="Gene3D" id="2.70.50.70">
    <property type="match status" value="1"/>
</dbReference>
<evidence type="ECO:0008006" key="14">
    <source>
        <dbReference type="Google" id="ProtNLM"/>
    </source>
</evidence>
<evidence type="ECO:0000256" key="7">
    <source>
        <dbReference type="ARBA" id="ARBA00034311"/>
    </source>
</evidence>
<keyword evidence="6" id="KW-0325">Glycoprotein</keyword>
<dbReference type="Gene3D" id="2.10.10.20">
    <property type="entry name" value="Carbohydrate-binding module superfamily 5/12"/>
    <property type="match status" value="1"/>
</dbReference>
<evidence type="ECO:0000256" key="4">
    <source>
        <dbReference type="ARBA" id="ARBA00023008"/>
    </source>
</evidence>
<dbReference type="SUPFAM" id="SSF51055">
    <property type="entry name" value="Carbohydrate binding domain"/>
    <property type="match status" value="1"/>
</dbReference>
<dbReference type="EMBL" id="CAJOAZ010001728">
    <property type="protein sequence ID" value="CAF3849253.1"/>
    <property type="molecule type" value="Genomic_DNA"/>
</dbReference>
<dbReference type="PANTHER" id="PTHR36575">
    <property type="entry name" value="BINDING PROTEIN, PUTATIVE (AFU_ORTHOLOGUE AFUA_1G14430)-RELATED"/>
    <property type="match status" value="1"/>
</dbReference>
<feature type="chain" id="PRO_5035687341" description="Chitin-binding type-4 domain-containing protein" evidence="8">
    <location>
        <begin position="20"/>
        <end position="343"/>
    </location>
</feature>
<gene>
    <name evidence="11" type="ORF">JYZ213_LOCUS38413</name>
    <name evidence="12" type="ORF">OXD698_LOCUS21180</name>
</gene>
<dbReference type="InterPro" id="IPR004302">
    <property type="entry name" value="Cellulose/chitin-bd_N"/>
</dbReference>
<organism evidence="11 13">
    <name type="scientific">Adineta steineri</name>
    <dbReference type="NCBI Taxonomy" id="433720"/>
    <lineage>
        <taxon>Eukaryota</taxon>
        <taxon>Metazoa</taxon>
        <taxon>Spiralia</taxon>
        <taxon>Gnathifera</taxon>
        <taxon>Rotifera</taxon>
        <taxon>Eurotatoria</taxon>
        <taxon>Bdelloidea</taxon>
        <taxon>Adinetida</taxon>
        <taxon>Adinetidae</taxon>
        <taxon>Adineta</taxon>
    </lineage>
</organism>
<evidence type="ECO:0000256" key="1">
    <source>
        <dbReference type="ARBA" id="ARBA00001973"/>
    </source>
</evidence>
<dbReference type="Proteomes" id="UP000663844">
    <property type="component" value="Unassembled WGS sequence"/>
</dbReference>
<name>A0A815LLC0_9BILA</name>
<dbReference type="GO" id="GO:0046872">
    <property type="term" value="F:metal ion binding"/>
    <property type="evidence" value="ECO:0007669"/>
    <property type="project" value="UniProtKB-KW"/>
</dbReference>
<comment type="caution">
    <text evidence="11">The sequence shown here is derived from an EMBL/GenBank/DDBJ whole genome shotgun (WGS) entry which is preliminary data.</text>
</comment>
<protein>
    <recommendedName>
        <fullName evidence="14">Chitin-binding type-4 domain-containing protein</fullName>
    </recommendedName>
</protein>
<dbReference type="InterPro" id="IPR052282">
    <property type="entry name" value="Starch-active_LPMO"/>
</dbReference>
<comment type="similarity">
    <text evidence="7">Belongs to the polysaccharide monooxygenase AA13 family.</text>
</comment>
<evidence type="ECO:0000313" key="11">
    <source>
        <dbReference type="EMBL" id="CAF1411489.1"/>
    </source>
</evidence>
<dbReference type="InterPro" id="IPR003610">
    <property type="entry name" value="CBM5/12"/>
</dbReference>
<evidence type="ECO:0000313" key="13">
    <source>
        <dbReference type="Proteomes" id="UP000663845"/>
    </source>
</evidence>
<dbReference type="GO" id="GO:0005576">
    <property type="term" value="C:extracellular region"/>
    <property type="evidence" value="ECO:0007669"/>
    <property type="project" value="InterPro"/>
</dbReference>
<dbReference type="Proteomes" id="UP000663845">
    <property type="component" value="Unassembled WGS sequence"/>
</dbReference>
<dbReference type="InterPro" id="IPR036573">
    <property type="entry name" value="CBM_sf_5/12"/>
</dbReference>
<dbReference type="PANTHER" id="PTHR36575:SF2">
    <property type="entry name" value="CHITIN-BINDING TYPE-4 DOMAIN-CONTAINING PROTEIN-RELATED"/>
    <property type="match status" value="1"/>
</dbReference>
<dbReference type="GO" id="GO:0004553">
    <property type="term" value="F:hydrolase activity, hydrolyzing O-glycosyl compounds"/>
    <property type="evidence" value="ECO:0007669"/>
    <property type="project" value="InterPro"/>
</dbReference>
<dbReference type="Pfam" id="PF03067">
    <property type="entry name" value="LPMO_10"/>
    <property type="match status" value="1"/>
</dbReference>